<accession>A0A7U2NE52</accession>
<dbReference type="RefSeq" id="WP_203095822.1">
    <property type="nucleotide sequence ID" value="NZ_CP059075.1"/>
</dbReference>
<sequence length="216" mass="23666">MAAITTAAISVGVSGYMAYDASEKKKQAKNEMNDYERQSLDNAFKHVQISTVGTDLMREENQRTTSNLVDASQDAGVRGIMGAIPKIQAQNTDANQEAKASLDNQIIKRDYAIAGDEQELRGLREQRDNSNIAALSSQINKADQDMWNGIGGAMSGMSSMGGAIEDQQLENKGYTPEERAAILKAKSDKKTNKDKSWKVDPAMISTKDDINYYGKM</sequence>
<organism evidence="1 2">
    <name type="scientific">Flavobacterium psychrophilum</name>
    <dbReference type="NCBI Taxonomy" id="96345"/>
    <lineage>
        <taxon>Bacteria</taxon>
        <taxon>Pseudomonadati</taxon>
        <taxon>Bacteroidota</taxon>
        <taxon>Flavobacteriia</taxon>
        <taxon>Flavobacteriales</taxon>
        <taxon>Flavobacteriaceae</taxon>
        <taxon>Flavobacterium</taxon>
    </lineage>
</organism>
<name>A0A7U2NE52_FLAPS</name>
<dbReference type="Proteomes" id="UP000596329">
    <property type="component" value="Chromosome"/>
</dbReference>
<reference evidence="1 2" key="1">
    <citation type="submission" date="2020-07" db="EMBL/GenBank/DDBJ databases">
        <title>Genomic characterization of Flavobacterium psychrophilum strains.</title>
        <authorList>
            <person name="Castillo D."/>
            <person name="Jorgensen J."/>
            <person name="Middelboe M."/>
        </authorList>
    </citation>
    <scope>NUCLEOTIDE SEQUENCE [LARGE SCALE GENOMIC DNA]</scope>
    <source>
        <strain evidence="1 2">FPS-R7</strain>
    </source>
</reference>
<dbReference type="EMBL" id="CP059075">
    <property type="protein sequence ID" value="QRE03520.1"/>
    <property type="molecule type" value="Genomic_DNA"/>
</dbReference>
<proteinExistence type="predicted"/>
<evidence type="ECO:0000313" key="2">
    <source>
        <dbReference type="Proteomes" id="UP000596329"/>
    </source>
</evidence>
<gene>
    <name evidence="1" type="ORF">H0H26_11610</name>
</gene>
<protein>
    <submittedName>
        <fullName evidence="1">Uncharacterized protein</fullName>
    </submittedName>
</protein>
<evidence type="ECO:0000313" key="1">
    <source>
        <dbReference type="EMBL" id="QRE03520.1"/>
    </source>
</evidence>
<dbReference type="AlphaFoldDB" id="A0A7U2NE52"/>